<dbReference type="GO" id="GO:0016773">
    <property type="term" value="F:phosphotransferase activity, alcohol group as acceptor"/>
    <property type="evidence" value="ECO:0007669"/>
    <property type="project" value="UniProtKB-ARBA"/>
</dbReference>
<evidence type="ECO:0000313" key="6">
    <source>
        <dbReference type="EMBL" id="RIA92869.1"/>
    </source>
</evidence>
<dbReference type="Proteomes" id="UP000265703">
    <property type="component" value="Unassembled WGS sequence"/>
</dbReference>
<evidence type="ECO:0000256" key="4">
    <source>
        <dbReference type="ARBA" id="ARBA00022840"/>
    </source>
</evidence>
<keyword evidence="1" id="KW-0808">Transferase</keyword>
<dbReference type="InterPro" id="IPR045540">
    <property type="entry name" value="YegS/DAGK_C"/>
</dbReference>
<dbReference type="Gene3D" id="3.40.50.10330">
    <property type="entry name" value="Probable inorganic polyphosphate/atp-NAD kinase, domain 1"/>
    <property type="match status" value="1"/>
</dbReference>
<dbReference type="Gene3D" id="2.60.200.40">
    <property type="match status" value="1"/>
</dbReference>
<dbReference type="InterPro" id="IPR050187">
    <property type="entry name" value="Lipid_Phosphate_FormReg"/>
</dbReference>
<protein>
    <submittedName>
        <fullName evidence="6">ATP-NAD kinase-like domain-containing protein</fullName>
    </submittedName>
</protein>
<keyword evidence="3 6" id="KW-0418">Kinase</keyword>
<dbReference type="OrthoDB" id="3853857at2759"/>
<evidence type="ECO:0000256" key="3">
    <source>
        <dbReference type="ARBA" id="ARBA00022777"/>
    </source>
</evidence>
<dbReference type="GO" id="GO:0001727">
    <property type="term" value="F:lipid kinase activity"/>
    <property type="evidence" value="ECO:0007669"/>
    <property type="project" value="UniProtKB-ARBA"/>
</dbReference>
<organism evidence="6 7">
    <name type="scientific">Glomus cerebriforme</name>
    <dbReference type="NCBI Taxonomy" id="658196"/>
    <lineage>
        <taxon>Eukaryota</taxon>
        <taxon>Fungi</taxon>
        <taxon>Fungi incertae sedis</taxon>
        <taxon>Mucoromycota</taxon>
        <taxon>Glomeromycotina</taxon>
        <taxon>Glomeromycetes</taxon>
        <taxon>Glomerales</taxon>
        <taxon>Glomeraceae</taxon>
        <taxon>Glomus</taxon>
    </lineage>
</organism>
<name>A0A397T6B6_9GLOM</name>
<dbReference type="Pfam" id="PF00781">
    <property type="entry name" value="DAGK_cat"/>
    <property type="match status" value="1"/>
</dbReference>
<dbReference type="GO" id="GO:0016020">
    <property type="term" value="C:membrane"/>
    <property type="evidence" value="ECO:0007669"/>
    <property type="project" value="TreeGrafter"/>
</dbReference>
<keyword evidence="4" id="KW-0067">ATP-binding</keyword>
<dbReference type="GO" id="GO:0005737">
    <property type="term" value="C:cytoplasm"/>
    <property type="evidence" value="ECO:0007669"/>
    <property type="project" value="TreeGrafter"/>
</dbReference>
<feature type="domain" description="DAGKc" evidence="5">
    <location>
        <begin position="104"/>
        <end position="244"/>
    </location>
</feature>
<evidence type="ECO:0000256" key="2">
    <source>
        <dbReference type="ARBA" id="ARBA00022741"/>
    </source>
</evidence>
<dbReference type="GO" id="GO:0046512">
    <property type="term" value="P:sphingosine biosynthetic process"/>
    <property type="evidence" value="ECO:0007669"/>
    <property type="project" value="TreeGrafter"/>
</dbReference>
<dbReference type="PANTHER" id="PTHR12358">
    <property type="entry name" value="SPHINGOSINE KINASE"/>
    <property type="match status" value="1"/>
</dbReference>
<dbReference type="InterPro" id="IPR017438">
    <property type="entry name" value="ATP-NAD_kinase_N"/>
</dbReference>
<accession>A0A397T6B6</accession>
<sequence length="450" mass="49786">MIPLQIKVKSDDNNTTSLSFSDDILALEQKKKIGVTIKPTKISSRYILSVYLDKSKDARIIIKALIPQGKLTLKLTSFSFEAIDEEAAKLWTRAVNDAVYKDVKKAKHFKVFINPFGGAGKAETSFNQSVKPIFDAAGCTCEITLTEYSKNAKDIVKDLDLKAYDAIVTVSGDGIIHEVINGLLSRDDALEIDIPIGVIPSGSGNGLSFCLLGNDYGNSLSHAALNVIKGVSMKIDICSVTQGKERYYSFLSLNYGILADCDLATEHLRFMKDLRFVVGAIQALLANRKYSCEIAMKIVEDNIEKVKQGYRKGHEYSVSHVKDELKGIADDHKHDRKDHYSSVEDKSKGIVDKYGSVNDPIPSDWTVLNDDGYIFIAGKVPWLSRGQIIFPCALPSDGLLDLMMVHCDKTSKLKVASVMTSFEQGTHINMKEVCQLTFLIELLISILTLQ</sequence>
<dbReference type="PANTHER" id="PTHR12358:SF31">
    <property type="entry name" value="ACYLGLYCEROL KINASE, MITOCHONDRIAL"/>
    <property type="match status" value="1"/>
</dbReference>
<proteinExistence type="predicted"/>
<evidence type="ECO:0000313" key="7">
    <source>
        <dbReference type="Proteomes" id="UP000265703"/>
    </source>
</evidence>
<keyword evidence="7" id="KW-1185">Reference proteome</keyword>
<dbReference type="SUPFAM" id="SSF111331">
    <property type="entry name" value="NAD kinase/diacylglycerol kinase-like"/>
    <property type="match status" value="1"/>
</dbReference>
<gene>
    <name evidence="6" type="ORF">C1645_763796</name>
</gene>
<reference evidence="6 7" key="1">
    <citation type="submission" date="2018-06" db="EMBL/GenBank/DDBJ databases">
        <title>Comparative genomics reveals the genomic features of Rhizophagus irregularis, R. cerebriforme, R. diaphanum and Gigaspora rosea, and their symbiotic lifestyle signature.</title>
        <authorList>
            <person name="Morin E."/>
            <person name="San Clemente H."/>
            <person name="Chen E.C.H."/>
            <person name="De La Providencia I."/>
            <person name="Hainaut M."/>
            <person name="Kuo A."/>
            <person name="Kohler A."/>
            <person name="Murat C."/>
            <person name="Tang N."/>
            <person name="Roy S."/>
            <person name="Loubradou J."/>
            <person name="Henrissat B."/>
            <person name="Grigoriev I.V."/>
            <person name="Corradi N."/>
            <person name="Roux C."/>
            <person name="Martin F.M."/>
        </authorList>
    </citation>
    <scope>NUCLEOTIDE SEQUENCE [LARGE SCALE GENOMIC DNA]</scope>
    <source>
        <strain evidence="6 7">DAOM 227022</strain>
    </source>
</reference>
<dbReference type="EMBL" id="QKYT01000115">
    <property type="protein sequence ID" value="RIA92869.1"/>
    <property type="molecule type" value="Genomic_DNA"/>
</dbReference>
<dbReference type="InterPro" id="IPR016064">
    <property type="entry name" value="NAD/diacylglycerol_kinase_sf"/>
</dbReference>
<keyword evidence="2" id="KW-0547">Nucleotide-binding</keyword>
<dbReference type="SMART" id="SM00046">
    <property type="entry name" value="DAGKc"/>
    <property type="match status" value="1"/>
</dbReference>
<evidence type="ECO:0000256" key="1">
    <source>
        <dbReference type="ARBA" id="ARBA00022679"/>
    </source>
</evidence>
<dbReference type="PROSITE" id="PS50146">
    <property type="entry name" value="DAGK"/>
    <property type="match status" value="1"/>
</dbReference>
<dbReference type="Pfam" id="PF19279">
    <property type="entry name" value="YegS_C"/>
    <property type="match status" value="1"/>
</dbReference>
<comment type="caution">
    <text evidence="6">The sequence shown here is derived from an EMBL/GenBank/DDBJ whole genome shotgun (WGS) entry which is preliminary data.</text>
</comment>
<evidence type="ECO:0000259" key="5">
    <source>
        <dbReference type="PROSITE" id="PS50146"/>
    </source>
</evidence>
<dbReference type="InterPro" id="IPR001206">
    <property type="entry name" value="Diacylglycerol_kinase_cat_dom"/>
</dbReference>
<dbReference type="STRING" id="658196.A0A397T6B6"/>
<dbReference type="AlphaFoldDB" id="A0A397T6B6"/>